<evidence type="ECO:0000313" key="7">
    <source>
        <dbReference type="EMBL" id="KAL2289470.1"/>
    </source>
</evidence>
<comment type="caution">
    <text evidence="7">The sequence shown here is derived from an EMBL/GenBank/DDBJ whole genome shotgun (WGS) entry which is preliminary data.</text>
</comment>
<evidence type="ECO:0000259" key="6">
    <source>
        <dbReference type="PROSITE" id="PS50255"/>
    </source>
</evidence>
<dbReference type="InterPro" id="IPR036400">
    <property type="entry name" value="Cyt_B5-like_heme/steroid_sf"/>
</dbReference>
<feature type="region of interest" description="Disordered" evidence="5">
    <location>
        <begin position="1314"/>
        <end position="1342"/>
    </location>
</feature>
<dbReference type="PROSITE" id="PS00191">
    <property type="entry name" value="CYTOCHROME_B5_1"/>
    <property type="match status" value="1"/>
</dbReference>
<keyword evidence="2" id="KW-0479">Metal-binding</keyword>
<feature type="compositionally biased region" description="Pro residues" evidence="5">
    <location>
        <begin position="754"/>
        <end position="766"/>
    </location>
</feature>
<keyword evidence="8" id="KW-1185">Reference proteome</keyword>
<feature type="compositionally biased region" description="Low complexity" evidence="5">
    <location>
        <begin position="767"/>
        <end position="776"/>
    </location>
</feature>
<dbReference type="Gene3D" id="3.10.120.10">
    <property type="entry name" value="Cytochrome b5-like heme/steroid binding domain"/>
    <property type="match status" value="1"/>
</dbReference>
<accession>A0ABR4F459</accession>
<organism evidence="7 8">
    <name type="scientific">Diaporthe vaccinii</name>
    <dbReference type="NCBI Taxonomy" id="105482"/>
    <lineage>
        <taxon>Eukaryota</taxon>
        <taxon>Fungi</taxon>
        <taxon>Dikarya</taxon>
        <taxon>Ascomycota</taxon>
        <taxon>Pezizomycotina</taxon>
        <taxon>Sordariomycetes</taxon>
        <taxon>Sordariomycetidae</taxon>
        <taxon>Diaporthales</taxon>
        <taxon>Diaporthaceae</taxon>
        <taxon>Diaporthe</taxon>
        <taxon>Diaporthe eres species complex</taxon>
    </lineage>
</organism>
<feature type="compositionally biased region" description="Low complexity" evidence="5">
    <location>
        <begin position="934"/>
        <end position="943"/>
    </location>
</feature>
<feature type="compositionally biased region" description="Gly residues" evidence="5">
    <location>
        <begin position="821"/>
        <end position="830"/>
    </location>
</feature>
<feature type="compositionally biased region" description="Gly residues" evidence="5">
    <location>
        <begin position="883"/>
        <end position="906"/>
    </location>
</feature>
<feature type="region of interest" description="Disordered" evidence="5">
    <location>
        <begin position="1409"/>
        <end position="1431"/>
    </location>
</feature>
<dbReference type="EMBL" id="JBAWTH010000012">
    <property type="protein sequence ID" value="KAL2289470.1"/>
    <property type="molecule type" value="Genomic_DNA"/>
</dbReference>
<gene>
    <name evidence="7" type="ORF">FJTKL_01744</name>
</gene>
<name>A0ABR4F459_9PEZI</name>
<feature type="domain" description="Cytochrome b5 heme-binding" evidence="6">
    <location>
        <begin position="1145"/>
        <end position="1223"/>
    </location>
</feature>
<dbReference type="Pfam" id="PF00173">
    <property type="entry name" value="Cyt-b5"/>
    <property type="match status" value="1"/>
</dbReference>
<feature type="compositionally biased region" description="Acidic residues" evidence="5">
    <location>
        <begin position="1314"/>
        <end position="1325"/>
    </location>
</feature>
<dbReference type="InterPro" id="IPR050668">
    <property type="entry name" value="Cytochrome_b5"/>
</dbReference>
<reference evidence="7 8" key="1">
    <citation type="submission" date="2024-03" db="EMBL/GenBank/DDBJ databases">
        <title>A high-quality draft genome sequence of Diaporthe vaccinii, a causative agent of upright dieback and viscid rot disease in cranberry plants.</title>
        <authorList>
            <person name="Sarrasin M."/>
            <person name="Lang B.F."/>
            <person name="Burger G."/>
        </authorList>
    </citation>
    <scope>NUCLEOTIDE SEQUENCE [LARGE SCALE GENOMIC DNA]</scope>
    <source>
        <strain evidence="7 8">IS7</strain>
    </source>
</reference>
<dbReference type="SMART" id="SM01117">
    <property type="entry name" value="Cyt-b5"/>
    <property type="match status" value="2"/>
</dbReference>
<dbReference type="InterPro" id="IPR001199">
    <property type="entry name" value="Cyt_B5-like_heme/steroid-bd"/>
</dbReference>
<evidence type="ECO:0000256" key="1">
    <source>
        <dbReference type="ARBA" id="ARBA00022617"/>
    </source>
</evidence>
<evidence type="ECO:0000256" key="5">
    <source>
        <dbReference type="SAM" id="MobiDB-lite"/>
    </source>
</evidence>
<feature type="compositionally biased region" description="Pro residues" evidence="5">
    <location>
        <begin position="865"/>
        <end position="875"/>
    </location>
</feature>
<proteinExistence type="inferred from homology"/>
<dbReference type="PROSITE" id="PS50255">
    <property type="entry name" value="CYTOCHROME_B5_2"/>
    <property type="match status" value="1"/>
</dbReference>
<evidence type="ECO:0000313" key="8">
    <source>
        <dbReference type="Proteomes" id="UP001600888"/>
    </source>
</evidence>
<evidence type="ECO:0000256" key="3">
    <source>
        <dbReference type="ARBA" id="ARBA00023004"/>
    </source>
</evidence>
<dbReference type="PANTHER" id="PTHR19359">
    <property type="entry name" value="CYTOCHROME B5"/>
    <property type="match status" value="1"/>
</dbReference>
<feature type="compositionally biased region" description="Pro residues" evidence="5">
    <location>
        <begin position="777"/>
        <end position="794"/>
    </location>
</feature>
<evidence type="ECO:0000256" key="4">
    <source>
        <dbReference type="ARBA" id="ARBA00038168"/>
    </source>
</evidence>
<keyword evidence="1" id="KW-0349">Heme</keyword>
<feature type="region of interest" description="Disordered" evidence="5">
    <location>
        <begin position="721"/>
        <end position="950"/>
    </location>
</feature>
<feature type="compositionally biased region" description="Low complexity" evidence="5">
    <location>
        <begin position="795"/>
        <end position="805"/>
    </location>
</feature>
<protein>
    <recommendedName>
        <fullName evidence="6">Cytochrome b5 heme-binding domain-containing protein</fullName>
    </recommendedName>
</protein>
<sequence>MATSGPADPAGENPSQGNPAQENPPQQDPRQDDPVGERPRTPWAARFGVHSAGRWRTENSSGLHPDCPNIDPENYVDLPPEAEADPVVALEMPDDAALDKLFLDEADQRSRLCGLPMYQAVVFNDNMPVEDGLRERVNESSWHPVFQKARWYNMDLPLEHEYPNPGRLLPGLLPNPTYNVDDPVFWAALQPAIQLASDILTISFNLPFNDAVRSVRRGQNLWRGVRPTGMVDPPHIADNPREGQETSRQEKYDWLMYNSKRVQISFMAPKVGYAKMGSAVTYPAPSKSGAIVMLINPSLIWVLLDSAATPAQRAHCAFAMGTRLAHEMQHAAYRMEQLTLPGPQRMLNEAFYRPARGQPPEWVPELGMAFERQVVGGFCRPGSGADDVLRQGFLTACEDFPNRHIAHNRGGVNVAEHSNDPFHSYLTPASLIVDYFKTGFWENMVPKYKIQAVRLPRTVRVADMGFGKGYGNMEFSGKEPLRQRRGAMELLRSGMETRGEKWERLRPWHRRNFEAWQASFWALSSARNALARFTTAARQEDEYEAQEAIKDVSLNAHSQWPDAVRYGSLLGDAGDGFGWLRDALGFLMFAALPSRREERVAEVGPGPNWTPGRENLREVQAMGMPPFPIETQGSFDASQVLRTRHPGGNARGNRVALLETLEREFKAGRDSVSRVVPKSILSEFRKQVEALKQWASKNRNSEGVWGPFNFKLPDWTPPFREKKVGMEPRGDPDPQKYNAASPIQPYCATVPGGQAPPPPPDPPEAPAEPGQPGQQPAQPPSQPPREPPRQPPRQPLQELPQQPSGGRPGRGGPPQQPLAQQGGGQAGGGQPQNWRNSAWRGGGGQGQGWQNNNWQNRSQGFGAGPQPPGAGPQPPGRGRGDGGRGGGPSRGGGRGGGGRGGGGGGRGGRRSSDGGQGTGQGGGRRRSSGGGGNRRAAMAGRAPSAGSQVRPQLYTVGEVGDHRSADDLWLLVDAEDGGYDVYDATDAVEAIRSRQAPEGLLQALASLAVSVTGNPSAPGSFLNKVVERTLSGLKVTSPELIQQLKLGQPLGKVLPTVRWQHVADRDGLQGRPLWAAVDGNVYDVSDLGDERVRNLIRSSGGRVPAQELAALDGVNVDDVFDSITQDICAKLAETVHAQGPEPSAEMLFTEKELGCYIYPEEGIYTNIRGDVYDMTDFMDSHPGGRNMLKAWAGRELTEEFARYHRNADQCIEDYDYLRIGRMVEETTPDQLTDYEVALNGLVYDLRPLWEWEDLPENHPIFTEGVGDGYGTDISQRLRVPQPPGGLLQLLDRRDLIVAKLSRVVDVYLDELAENDGSEVPPEEGDGGSAAAQRPAPVPGRRPAWVSCEGEVYDMTSVWKHGPAYMRAWIDQWKGKQVPPSDFTQRLAQDYDCRIFGRLMWGFETRPPSLKRPADDVGGDGGDDTFDPDRDDGRIKRGRIDWNGLAIVCE</sequence>
<dbReference type="Proteomes" id="UP001600888">
    <property type="component" value="Unassembled WGS sequence"/>
</dbReference>
<feature type="compositionally biased region" description="Acidic residues" evidence="5">
    <location>
        <begin position="1416"/>
        <end position="1425"/>
    </location>
</feature>
<keyword evidence="3" id="KW-0408">Iron</keyword>
<feature type="compositionally biased region" description="Basic and acidic residues" evidence="5">
    <location>
        <begin position="29"/>
        <end position="40"/>
    </location>
</feature>
<evidence type="ECO:0000256" key="2">
    <source>
        <dbReference type="ARBA" id="ARBA00022723"/>
    </source>
</evidence>
<feature type="region of interest" description="Disordered" evidence="5">
    <location>
        <begin position="1"/>
        <end position="74"/>
    </location>
</feature>
<feature type="compositionally biased region" description="Polar residues" evidence="5">
    <location>
        <begin position="13"/>
        <end position="23"/>
    </location>
</feature>
<dbReference type="SUPFAM" id="SSF55856">
    <property type="entry name" value="Cytochrome b5-like heme/steroid binding domain"/>
    <property type="match status" value="1"/>
</dbReference>
<feature type="compositionally biased region" description="Basic and acidic residues" evidence="5">
    <location>
        <begin position="721"/>
        <end position="734"/>
    </location>
</feature>
<feature type="compositionally biased region" description="Low complexity" evidence="5">
    <location>
        <begin position="848"/>
        <end position="860"/>
    </location>
</feature>
<dbReference type="PANTHER" id="PTHR19359:SF14">
    <property type="entry name" value="CYTOCHROME B5 A"/>
    <property type="match status" value="1"/>
</dbReference>
<dbReference type="InterPro" id="IPR018506">
    <property type="entry name" value="Cyt_B5_heme-BS"/>
</dbReference>
<comment type="similarity">
    <text evidence="4">Belongs to the cytochrome b5 family.</text>
</comment>
<feature type="compositionally biased region" description="Gly residues" evidence="5">
    <location>
        <begin position="914"/>
        <end position="933"/>
    </location>
</feature>